<keyword evidence="2" id="KW-1185">Reference proteome</keyword>
<dbReference type="Proteomes" id="UP000588098">
    <property type="component" value="Unassembled WGS sequence"/>
</dbReference>
<organism evidence="1 2">
    <name type="scientific">Streptomyces zagrosensis</name>
    <dbReference type="NCBI Taxonomy" id="1042984"/>
    <lineage>
        <taxon>Bacteria</taxon>
        <taxon>Bacillati</taxon>
        <taxon>Actinomycetota</taxon>
        <taxon>Actinomycetes</taxon>
        <taxon>Kitasatosporales</taxon>
        <taxon>Streptomycetaceae</taxon>
        <taxon>Streptomyces</taxon>
    </lineage>
</organism>
<dbReference type="EMBL" id="JACHJL010000027">
    <property type="protein sequence ID" value="MBB5939750.1"/>
    <property type="molecule type" value="Genomic_DNA"/>
</dbReference>
<comment type="caution">
    <text evidence="1">The sequence shown here is derived from an EMBL/GenBank/DDBJ whole genome shotgun (WGS) entry which is preliminary data.</text>
</comment>
<proteinExistence type="predicted"/>
<protein>
    <submittedName>
        <fullName evidence="1">Uncharacterized protein</fullName>
    </submittedName>
</protein>
<gene>
    <name evidence="1" type="ORF">FHS42_006846</name>
</gene>
<reference evidence="1 2" key="1">
    <citation type="submission" date="2020-08" db="EMBL/GenBank/DDBJ databases">
        <title>Genomic Encyclopedia of Type Strains, Phase III (KMG-III): the genomes of soil and plant-associated and newly described type strains.</title>
        <authorList>
            <person name="Whitman W."/>
        </authorList>
    </citation>
    <scope>NUCLEOTIDE SEQUENCE [LARGE SCALE GENOMIC DNA]</scope>
    <source>
        <strain evidence="1 2">CECT 8305</strain>
    </source>
</reference>
<dbReference type="AlphaFoldDB" id="A0A7W9V203"/>
<evidence type="ECO:0000313" key="1">
    <source>
        <dbReference type="EMBL" id="MBB5939750.1"/>
    </source>
</evidence>
<sequence length="345" mass="38277">MGSQIVAASVADGRQLLRAHDAFVNALSGFDRQSRVGLRSSSVTVTTEIYLDYVASQIMAWTKAETDALQGIVKEIDGRISGRWSFTLPPVIHLVKTTGQEEGRAAYTRHLDTIVLPAGKVDTIFAVSSDSDPLFPRNNTASLRDILIHELFHLVSKNNAKQRKALYELIGYRQLDRPVALPDVPWPKNTSSARMPDLKITNPDAPLLDALFTFSFPNMEPPPWPTRDVVPILMANGPYDGGVFFAYLEWLFLEVTEEGGEWKPVLDGEGRPVTYRAAPPGDEWRDYLEEQYLNTIGRNTASELFHPDEIIAQNFVFSALLPSSDLLSRISESLGRPPATVPSPS</sequence>
<accession>A0A7W9V203</accession>
<evidence type="ECO:0000313" key="2">
    <source>
        <dbReference type="Proteomes" id="UP000588098"/>
    </source>
</evidence>
<dbReference type="RefSeq" id="WP_184579330.1">
    <property type="nucleotide sequence ID" value="NZ_JACHJL010000027.1"/>
</dbReference>
<name>A0A7W9V203_9ACTN</name>